<gene>
    <name evidence="1" type="ORF">pv_367</name>
</gene>
<keyword evidence="1" id="KW-0378">Hydrolase</keyword>
<dbReference type="GeneID" id="18266395"/>
<dbReference type="RefSeq" id="YP_009001269.1">
    <property type="nucleotide sequence ID" value="NC_023423.1"/>
</dbReference>
<dbReference type="Proteomes" id="UP000202176">
    <property type="component" value="Segment"/>
</dbReference>
<dbReference type="KEGG" id="vg:18266395"/>
<keyword evidence="1" id="KW-0540">Nuclease</keyword>
<organism evidence="1 2">
    <name type="scientific">Pithovirus sibericum</name>
    <dbReference type="NCBI Taxonomy" id="1450746"/>
    <lineage>
        <taxon>Viruses</taxon>
        <taxon>Pithoviruses</taxon>
        <taxon>Orthopithovirinae</taxon>
        <taxon>Alphapithovirus</taxon>
        <taxon>Alphapithovirus sibericum</taxon>
    </lineage>
</organism>
<name>W5S5I6_9VIRU</name>
<keyword evidence="1" id="KW-0255">Endonuclease</keyword>
<protein>
    <submittedName>
        <fullName evidence="1">Group I intron GIY-YIG endonuclease</fullName>
    </submittedName>
</protein>
<proteinExistence type="predicted"/>
<evidence type="ECO:0000313" key="2">
    <source>
        <dbReference type="Proteomes" id="UP000202176"/>
    </source>
</evidence>
<dbReference type="Gene3D" id="3.40.1440.10">
    <property type="entry name" value="GIY-YIG endonuclease"/>
    <property type="match status" value="1"/>
</dbReference>
<reference evidence="1 2" key="1">
    <citation type="journal article" date="2014" name="Proc. Natl. Acad. Sci. U.S.A.">
        <title>Thirty-thousand-year-old distant relative of giant icosahedral DNA viruses with a pandoravirus morphology.</title>
        <authorList>
            <person name="Legendre M."/>
            <person name="Bartoli J."/>
            <person name="Shmakova L."/>
            <person name="Jeudy S."/>
            <person name="Labadie K."/>
            <person name="Adrait A."/>
            <person name="Lescot M."/>
            <person name="Poirot O."/>
            <person name="Bertaux L."/>
            <person name="Bruley C."/>
            <person name="Coute Y."/>
            <person name="Rivkina E."/>
            <person name="Abergel C."/>
            <person name="Claverie J.M."/>
        </authorList>
    </citation>
    <scope>NUCLEOTIDE SEQUENCE [LARGE SCALE GENOMIC DNA]</scope>
    <source>
        <strain evidence="1">P1084-T</strain>
    </source>
</reference>
<dbReference type="EMBL" id="KF740664">
    <property type="protein sequence ID" value="AHH01934.1"/>
    <property type="molecule type" value="Genomic_DNA"/>
</dbReference>
<accession>W5S5I6</accession>
<dbReference type="InterPro" id="IPR035901">
    <property type="entry name" value="GIY-YIG_endonuc_sf"/>
</dbReference>
<dbReference type="SUPFAM" id="SSF82771">
    <property type="entry name" value="GIY-YIG endonuclease"/>
    <property type="match status" value="1"/>
</dbReference>
<evidence type="ECO:0000313" key="1">
    <source>
        <dbReference type="EMBL" id="AHH01934.1"/>
    </source>
</evidence>
<sequence>MNTRANLAELGCIYCVVCPDDGNRFYIGQAKLYKHKNGEPYNYGALGRWSDHVSSSRESVIGSNYLFHQAIRKFGPSKFKISILEVRPLDDLKQVESIYITHYKATEVGYNSNLGLLGSSCRPRSEVSSLRQLMTLDQLTEFCSQVKLELENHLNEHYKRLQKLEGETVTRIRIATSKGISAKRQNGQDHKYVKVMVYVQTENRPLSRNAIPFAFGGLHISVPDAHKNALSFVSEIQIGENVPVLDQVKY</sequence>
<dbReference type="GO" id="GO:0004519">
    <property type="term" value="F:endonuclease activity"/>
    <property type="evidence" value="ECO:0007669"/>
    <property type="project" value="UniProtKB-KW"/>
</dbReference>
<keyword evidence="2" id="KW-1185">Reference proteome</keyword>